<evidence type="ECO:0000313" key="8">
    <source>
        <dbReference type="EMBL" id="ELT97515.1"/>
    </source>
</evidence>
<sequence length="50" mass="6169">KRTVFSRHQLTALEERFRAQSFLSREERLELADFLGLTDRQVMVWFQNRR</sequence>
<dbReference type="OrthoDB" id="6159439at2759"/>
<feature type="non-terminal residue" evidence="8">
    <location>
        <position position="50"/>
    </location>
</feature>
<dbReference type="Pfam" id="PF00046">
    <property type="entry name" value="Homeodomain"/>
    <property type="match status" value="1"/>
</dbReference>
<gene>
    <name evidence="8" type="ORF">CAPTEDRAFT_71005</name>
</gene>
<dbReference type="EnsemblMetazoa" id="CapteT71005">
    <property type="protein sequence ID" value="CapteP71005"/>
    <property type="gene ID" value="CapteG71005"/>
</dbReference>
<dbReference type="SUPFAM" id="SSF46689">
    <property type="entry name" value="Homeodomain-like"/>
    <property type="match status" value="1"/>
</dbReference>
<dbReference type="InterPro" id="IPR009057">
    <property type="entry name" value="Homeodomain-like_sf"/>
</dbReference>
<dbReference type="PRINTS" id="PR00031">
    <property type="entry name" value="HTHREPRESSR"/>
</dbReference>
<evidence type="ECO:0000313" key="10">
    <source>
        <dbReference type="Proteomes" id="UP000014760"/>
    </source>
</evidence>
<feature type="domain" description="Homeobox" evidence="7">
    <location>
        <begin position="1"/>
        <end position="50"/>
    </location>
</feature>
<keyword evidence="4 5" id="KW-0539">Nucleus</keyword>
<reference evidence="10" key="1">
    <citation type="submission" date="2012-12" db="EMBL/GenBank/DDBJ databases">
        <authorList>
            <person name="Hellsten U."/>
            <person name="Grimwood J."/>
            <person name="Chapman J.A."/>
            <person name="Shapiro H."/>
            <person name="Aerts A."/>
            <person name="Otillar R.P."/>
            <person name="Terry A.Y."/>
            <person name="Boore J.L."/>
            <person name="Simakov O."/>
            <person name="Marletaz F."/>
            <person name="Cho S.-J."/>
            <person name="Edsinger-Gonzales E."/>
            <person name="Havlak P."/>
            <person name="Kuo D.-H."/>
            <person name="Larsson T."/>
            <person name="Lv J."/>
            <person name="Arendt D."/>
            <person name="Savage R."/>
            <person name="Osoegawa K."/>
            <person name="de Jong P."/>
            <person name="Lindberg D.R."/>
            <person name="Seaver E.C."/>
            <person name="Weisblat D.A."/>
            <person name="Putnam N.H."/>
            <person name="Grigoriev I.V."/>
            <person name="Rokhsar D.S."/>
        </authorList>
    </citation>
    <scope>NUCLEOTIDE SEQUENCE</scope>
    <source>
        <strain evidence="10">I ESC-2004</strain>
    </source>
</reference>
<evidence type="ECO:0000256" key="2">
    <source>
        <dbReference type="ARBA" id="ARBA00023125"/>
    </source>
</evidence>
<dbReference type="SMART" id="SM00389">
    <property type="entry name" value="HOX"/>
    <property type="match status" value="1"/>
</dbReference>
<dbReference type="EMBL" id="AMQN01010881">
    <property type="status" value="NOT_ANNOTATED_CDS"/>
    <property type="molecule type" value="Genomic_DNA"/>
</dbReference>
<dbReference type="InterPro" id="IPR020479">
    <property type="entry name" value="HD_metazoa"/>
</dbReference>
<organism evidence="8">
    <name type="scientific">Capitella teleta</name>
    <name type="common">Polychaete worm</name>
    <dbReference type="NCBI Taxonomy" id="283909"/>
    <lineage>
        <taxon>Eukaryota</taxon>
        <taxon>Metazoa</taxon>
        <taxon>Spiralia</taxon>
        <taxon>Lophotrochozoa</taxon>
        <taxon>Annelida</taxon>
        <taxon>Polychaeta</taxon>
        <taxon>Sedentaria</taxon>
        <taxon>Scolecida</taxon>
        <taxon>Capitellidae</taxon>
        <taxon>Capitella</taxon>
    </lineage>
</organism>
<dbReference type="PANTHER" id="PTHR24333">
    <property type="entry name" value="HOMEO BOX HB9 LIKE A-RELATED"/>
    <property type="match status" value="1"/>
</dbReference>
<dbReference type="CDD" id="cd00086">
    <property type="entry name" value="homeodomain"/>
    <property type="match status" value="1"/>
</dbReference>
<dbReference type="Gene3D" id="1.10.10.60">
    <property type="entry name" value="Homeodomain-like"/>
    <property type="match status" value="1"/>
</dbReference>
<dbReference type="InterPro" id="IPR050848">
    <property type="entry name" value="Homeobox_TF"/>
</dbReference>
<evidence type="ECO:0000256" key="1">
    <source>
        <dbReference type="ARBA" id="ARBA00004123"/>
    </source>
</evidence>
<comment type="subcellular location">
    <subcellularLocation>
        <location evidence="1 5 6">Nucleus</location>
    </subcellularLocation>
</comment>
<reference evidence="8 10" key="2">
    <citation type="journal article" date="2013" name="Nature">
        <title>Insights into bilaterian evolution from three spiralian genomes.</title>
        <authorList>
            <person name="Simakov O."/>
            <person name="Marletaz F."/>
            <person name="Cho S.J."/>
            <person name="Edsinger-Gonzales E."/>
            <person name="Havlak P."/>
            <person name="Hellsten U."/>
            <person name="Kuo D.H."/>
            <person name="Larsson T."/>
            <person name="Lv J."/>
            <person name="Arendt D."/>
            <person name="Savage R."/>
            <person name="Osoegawa K."/>
            <person name="de Jong P."/>
            <person name="Grimwood J."/>
            <person name="Chapman J.A."/>
            <person name="Shapiro H."/>
            <person name="Aerts A."/>
            <person name="Otillar R.P."/>
            <person name="Terry A.Y."/>
            <person name="Boore J.L."/>
            <person name="Grigoriev I.V."/>
            <person name="Lindberg D.R."/>
            <person name="Seaver E.C."/>
            <person name="Weisblat D.A."/>
            <person name="Putnam N.H."/>
            <person name="Rokhsar D.S."/>
        </authorList>
    </citation>
    <scope>NUCLEOTIDE SEQUENCE</scope>
    <source>
        <strain evidence="8 10">I ESC-2004</strain>
    </source>
</reference>
<dbReference type="GO" id="GO:0003677">
    <property type="term" value="F:DNA binding"/>
    <property type="evidence" value="ECO:0007669"/>
    <property type="project" value="UniProtKB-UniRule"/>
</dbReference>
<name>R7U2V6_CAPTE</name>
<protein>
    <recommendedName>
        <fullName evidence="7">Homeobox domain-containing protein</fullName>
    </recommendedName>
</protein>
<evidence type="ECO:0000256" key="6">
    <source>
        <dbReference type="RuleBase" id="RU000682"/>
    </source>
</evidence>
<evidence type="ECO:0000313" key="9">
    <source>
        <dbReference type="EnsemblMetazoa" id="CapteP71005"/>
    </source>
</evidence>
<dbReference type="PRINTS" id="PR00024">
    <property type="entry name" value="HOMEOBOX"/>
</dbReference>
<dbReference type="PANTHER" id="PTHR24333:SF8">
    <property type="entry name" value="HOMEOBOX PROTEIN CEH-62"/>
    <property type="match status" value="1"/>
</dbReference>
<keyword evidence="10" id="KW-1185">Reference proteome</keyword>
<accession>R7U2V6</accession>
<dbReference type="InterPro" id="IPR001356">
    <property type="entry name" value="HD"/>
</dbReference>
<dbReference type="InterPro" id="IPR000047">
    <property type="entry name" value="HTH_motif"/>
</dbReference>
<evidence type="ECO:0000256" key="5">
    <source>
        <dbReference type="PROSITE-ProRule" id="PRU00108"/>
    </source>
</evidence>
<dbReference type="STRING" id="283909.R7U2V6"/>
<dbReference type="GO" id="GO:0005634">
    <property type="term" value="C:nucleus"/>
    <property type="evidence" value="ECO:0007669"/>
    <property type="project" value="UniProtKB-SubCell"/>
</dbReference>
<dbReference type="EMBL" id="KB308552">
    <property type="protein sequence ID" value="ELT97515.1"/>
    <property type="molecule type" value="Genomic_DNA"/>
</dbReference>
<feature type="non-terminal residue" evidence="8">
    <location>
        <position position="1"/>
    </location>
</feature>
<dbReference type="PROSITE" id="PS50071">
    <property type="entry name" value="HOMEOBOX_2"/>
    <property type="match status" value="1"/>
</dbReference>
<keyword evidence="3 5" id="KW-0371">Homeobox</keyword>
<evidence type="ECO:0000256" key="3">
    <source>
        <dbReference type="ARBA" id="ARBA00023155"/>
    </source>
</evidence>
<keyword evidence="2 5" id="KW-0238">DNA-binding</keyword>
<dbReference type="OMA" id="KWRLTRR"/>
<reference evidence="9" key="3">
    <citation type="submission" date="2015-06" db="UniProtKB">
        <authorList>
            <consortium name="EnsemblMetazoa"/>
        </authorList>
    </citation>
    <scope>IDENTIFICATION</scope>
</reference>
<evidence type="ECO:0000259" key="7">
    <source>
        <dbReference type="PROSITE" id="PS50071"/>
    </source>
</evidence>
<evidence type="ECO:0000256" key="4">
    <source>
        <dbReference type="ARBA" id="ARBA00023242"/>
    </source>
</evidence>
<dbReference type="AlphaFoldDB" id="R7U2V6"/>
<dbReference type="Proteomes" id="UP000014760">
    <property type="component" value="Unassembled WGS sequence"/>
</dbReference>
<dbReference type="HOGENOM" id="CLU_049543_10_2_1"/>
<proteinExistence type="predicted"/>